<dbReference type="PANTHER" id="PTHR38471">
    <property type="entry name" value="FOUR HELIX BUNDLE PROTEIN"/>
    <property type="match status" value="1"/>
</dbReference>
<name>A0A5J4LB49_9ZZZZ</name>
<dbReference type="Gene3D" id="1.20.1440.60">
    <property type="entry name" value="23S rRNA-intervening sequence"/>
    <property type="match status" value="1"/>
</dbReference>
<dbReference type="InterPro" id="IPR036583">
    <property type="entry name" value="23S_rRNA_IVS_sf"/>
</dbReference>
<dbReference type="PANTHER" id="PTHR38471:SF2">
    <property type="entry name" value="FOUR HELIX BUNDLE PROTEIN"/>
    <property type="match status" value="1"/>
</dbReference>
<proteinExistence type="predicted"/>
<reference evidence="1" key="1">
    <citation type="submission" date="2019-10" db="EMBL/GenBank/DDBJ databases">
        <title>Metagenomic sequencing of thiosulfate-disproportionating enrichment culture.</title>
        <authorList>
            <person name="Umezawa K."/>
            <person name="Kojima H."/>
            <person name="Fukui M."/>
        </authorList>
    </citation>
    <scope>NUCLEOTIDE SEQUENCE</scope>
    <source>
        <strain evidence="1">45J</strain>
    </source>
</reference>
<protein>
    <submittedName>
        <fullName evidence="1">Four helix bundle protein</fullName>
    </submittedName>
</protein>
<evidence type="ECO:0000313" key="1">
    <source>
        <dbReference type="EMBL" id="GER94786.1"/>
    </source>
</evidence>
<sequence>MTYKRFEDLPVWQEAIELAKQVYSFTKIPVFRGYPSLKDQIERASLSVSNNIAEGFERGTTKELLTFLYIARGSAGEVRSVLCFIEQLPEFKDFNSEISSLKSISEGISRQLRAWADTLQNSEIPGQRYLTEKGRELSQKRKEQDEFLKQLNEIVEKGRGKL</sequence>
<dbReference type="Pfam" id="PF05635">
    <property type="entry name" value="23S_rRNA_IVP"/>
    <property type="match status" value="1"/>
</dbReference>
<dbReference type="EMBL" id="BLAB01000001">
    <property type="protein sequence ID" value="GER94786.1"/>
    <property type="molecule type" value="Genomic_DNA"/>
</dbReference>
<comment type="caution">
    <text evidence="1">The sequence shown here is derived from an EMBL/GenBank/DDBJ whole genome shotgun (WGS) entry which is preliminary data.</text>
</comment>
<dbReference type="NCBIfam" id="TIGR02436">
    <property type="entry name" value="four helix bundle protein"/>
    <property type="match status" value="1"/>
</dbReference>
<dbReference type="SUPFAM" id="SSF158446">
    <property type="entry name" value="IVS-encoded protein-like"/>
    <property type="match status" value="1"/>
</dbReference>
<accession>A0A5J4LB49</accession>
<dbReference type="AlphaFoldDB" id="A0A5J4LB49"/>
<gene>
    <name evidence="1" type="ORF">A45J_2551</name>
</gene>
<organism evidence="1">
    <name type="scientific">hot springs metagenome</name>
    <dbReference type="NCBI Taxonomy" id="433727"/>
    <lineage>
        <taxon>unclassified sequences</taxon>
        <taxon>metagenomes</taxon>
        <taxon>ecological metagenomes</taxon>
    </lineage>
</organism>
<dbReference type="InterPro" id="IPR012657">
    <property type="entry name" value="23S_rRNA-intervening_sequence"/>
</dbReference>